<feature type="coiled-coil region" evidence="1">
    <location>
        <begin position="89"/>
        <end position="119"/>
    </location>
</feature>
<accession>A0ABP8R3Z5</accession>
<evidence type="ECO:0000256" key="1">
    <source>
        <dbReference type="SAM" id="Coils"/>
    </source>
</evidence>
<protein>
    <submittedName>
        <fullName evidence="3">Uncharacterized protein</fullName>
    </submittedName>
</protein>
<dbReference type="RefSeq" id="WP_345067792.1">
    <property type="nucleotide sequence ID" value="NZ_BAABGR010000026.1"/>
</dbReference>
<reference evidence="4" key="1">
    <citation type="journal article" date="2019" name="Int. J. Syst. Evol. Microbiol.">
        <title>The Global Catalogue of Microorganisms (GCM) 10K type strain sequencing project: providing services to taxonomists for standard genome sequencing and annotation.</title>
        <authorList>
            <consortium name="The Broad Institute Genomics Platform"/>
            <consortium name="The Broad Institute Genome Sequencing Center for Infectious Disease"/>
            <person name="Wu L."/>
            <person name="Ma J."/>
        </authorList>
    </citation>
    <scope>NUCLEOTIDE SEQUENCE [LARGE SCALE GENOMIC DNA]</scope>
    <source>
        <strain evidence="4">JCM 17858</strain>
    </source>
</reference>
<evidence type="ECO:0000313" key="4">
    <source>
        <dbReference type="Proteomes" id="UP001500394"/>
    </source>
</evidence>
<organism evidence="3 4">
    <name type="scientific">Sphingobacterium thermophilum</name>
    <dbReference type="NCBI Taxonomy" id="768534"/>
    <lineage>
        <taxon>Bacteria</taxon>
        <taxon>Pseudomonadati</taxon>
        <taxon>Bacteroidota</taxon>
        <taxon>Sphingobacteriia</taxon>
        <taxon>Sphingobacteriales</taxon>
        <taxon>Sphingobacteriaceae</taxon>
        <taxon>Sphingobacterium</taxon>
    </lineage>
</organism>
<keyword evidence="2" id="KW-0732">Signal</keyword>
<evidence type="ECO:0000313" key="3">
    <source>
        <dbReference type="EMBL" id="GAA4517674.1"/>
    </source>
</evidence>
<dbReference type="Proteomes" id="UP001500394">
    <property type="component" value="Unassembled WGS sequence"/>
</dbReference>
<dbReference type="SUPFAM" id="SSF53187">
    <property type="entry name" value="Zn-dependent exopeptidases"/>
    <property type="match status" value="1"/>
</dbReference>
<sequence>MKKLFASILLFVSFLGVKAQITTPKEHFGFNIGDDYHLANFSQTEAYFKKLAQQSDRILYQVIGKTEEGRDQPMLIVSSPENLAKLSHYKNISQRLARAELAEQEAKQLAKELRRCQRDTKTSCTISSAIPLSLVCWKEIASNFFQ</sequence>
<comment type="caution">
    <text evidence="3">The sequence shown here is derived from an EMBL/GenBank/DDBJ whole genome shotgun (WGS) entry which is preliminary data.</text>
</comment>
<keyword evidence="4" id="KW-1185">Reference proteome</keyword>
<name>A0ABP8R3Z5_9SPHI</name>
<feature type="chain" id="PRO_5045241721" evidence="2">
    <location>
        <begin position="20"/>
        <end position="146"/>
    </location>
</feature>
<evidence type="ECO:0000256" key="2">
    <source>
        <dbReference type="SAM" id="SignalP"/>
    </source>
</evidence>
<feature type="signal peptide" evidence="2">
    <location>
        <begin position="1"/>
        <end position="19"/>
    </location>
</feature>
<dbReference type="EMBL" id="BAABGR010000026">
    <property type="protein sequence ID" value="GAA4517674.1"/>
    <property type="molecule type" value="Genomic_DNA"/>
</dbReference>
<keyword evidence="1" id="KW-0175">Coiled coil</keyword>
<proteinExistence type="predicted"/>
<gene>
    <name evidence="3" type="ORF">GCM10023173_18470</name>
</gene>